<dbReference type="EMBL" id="ML736229">
    <property type="protein sequence ID" value="KAE8377093.1"/>
    <property type="molecule type" value="Genomic_DNA"/>
</dbReference>
<name>A0A5N7B501_9EURO</name>
<dbReference type="InterPro" id="IPR011990">
    <property type="entry name" value="TPR-like_helical_dom_sf"/>
</dbReference>
<evidence type="ECO:0000256" key="1">
    <source>
        <dbReference type="ARBA" id="ARBA00022737"/>
    </source>
</evidence>
<dbReference type="SUPFAM" id="SSF52540">
    <property type="entry name" value="P-loop containing nucleoside triphosphate hydrolases"/>
    <property type="match status" value="1"/>
</dbReference>
<evidence type="ECO:0000256" key="2">
    <source>
        <dbReference type="PROSITE-ProRule" id="PRU00339"/>
    </source>
</evidence>
<feature type="domain" description="Nephrocystin 3-like N-terminal" evidence="4">
    <location>
        <begin position="300"/>
        <end position="470"/>
    </location>
</feature>
<dbReference type="SUPFAM" id="SSF48452">
    <property type="entry name" value="TPR-like"/>
    <property type="match status" value="1"/>
</dbReference>
<gene>
    <name evidence="5" type="ORF">BDV26DRAFT_220671</name>
</gene>
<dbReference type="PANTHER" id="PTHR10039">
    <property type="entry name" value="AMELOGENIN"/>
    <property type="match status" value="1"/>
</dbReference>
<dbReference type="Pfam" id="PF17109">
    <property type="entry name" value="Goodbye"/>
    <property type="match status" value="1"/>
</dbReference>
<feature type="domain" description="Fungal STAND N-terminal Goodbye" evidence="3">
    <location>
        <begin position="47"/>
        <end position="145"/>
    </location>
</feature>
<dbReference type="InterPro" id="IPR019734">
    <property type="entry name" value="TPR_rpt"/>
</dbReference>
<organism evidence="5 6">
    <name type="scientific">Aspergillus bertholletiae</name>
    <dbReference type="NCBI Taxonomy" id="1226010"/>
    <lineage>
        <taxon>Eukaryota</taxon>
        <taxon>Fungi</taxon>
        <taxon>Dikarya</taxon>
        <taxon>Ascomycota</taxon>
        <taxon>Pezizomycotina</taxon>
        <taxon>Eurotiomycetes</taxon>
        <taxon>Eurotiomycetidae</taxon>
        <taxon>Eurotiales</taxon>
        <taxon>Aspergillaceae</taxon>
        <taxon>Aspergillus</taxon>
        <taxon>Aspergillus subgen. Circumdati</taxon>
    </lineage>
</organism>
<proteinExistence type="predicted"/>
<dbReference type="InterPro" id="IPR027417">
    <property type="entry name" value="P-loop_NTPase"/>
</dbReference>
<dbReference type="InterPro" id="IPR031350">
    <property type="entry name" value="Goodbye_dom"/>
</dbReference>
<evidence type="ECO:0000259" key="4">
    <source>
        <dbReference type="Pfam" id="PF24883"/>
    </source>
</evidence>
<keyword evidence="2" id="KW-0802">TPR repeat</keyword>
<keyword evidence="1" id="KW-0677">Repeat</keyword>
<dbReference type="Gene3D" id="1.25.40.10">
    <property type="entry name" value="Tetratricopeptide repeat domain"/>
    <property type="match status" value="1"/>
</dbReference>
<dbReference type="InterPro" id="IPR056884">
    <property type="entry name" value="NPHP3-like_N"/>
</dbReference>
<accession>A0A5N7B501</accession>
<evidence type="ECO:0000259" key="3">
    <source>
        <dbReference type="Pfam" id="PF17109"/>
    </source>
</evidence>
<evidence type="ECO:0000313" key="5">
    <source>
        <dbReference type="EMBL" id="KAE8377093.1"/>
    </source>
</evidence>
<dbReference type="PANTHER" id="PTHR10039:SF17">
    <property type="entry name" value="FUNGAL STAND N-TERMINAL GOODBYE DOMAIN-CONTAINING PROTEIN-RELATED"/>
    <property type="match status" value="1"/>
</dbReference>
<reference evidence="5 6" key="1">
    <citation type="submission" date="2019-04" db="EMBL/GenBank/DDBJ databases">
        <title>Friends and foes A comparative genomics studyof 23 Aspergillus species from section Flavi.</title>
        <authorList>
            <consortium name="DOE Joint Genome Institute"/>
            <person name="Kjaerbolling I."/>
            <person name="Vesth T."/>
            <person name="Frisvad J.C."/>
            <person name="Nybo J.L."/>
            <person name="Theobald S."/>
            <person name="Kildgaard S."/>
            <person name="Isbrandt T."/>
            <person name="Kuo A."/>
            <person name="Sato A."/>
            <person name="Lyhne E.K."/>
            <person name="Kogle M.E."/>
            <person name="Wiebenga A."/>
            <person name="Kun R.S."/>
            <person name="Lubbers R.J."/>
            <person name="Makela M.R."/>
            <person name="Barry K."/>
            <person name="Chovatia M."/>
            <person name="Clum A."/>
            <person name="Daum C."/>
            <person name="Haridas S."/>
            <person name="He G."/>
            <person name="LaButti K."/>
            <person name="Lipzen A."/>
            <person name="Mondo S."/>
            <person name="Riley R."/>
            <person name="Salamov A."/>
            <person name="Simmons B.A."/>
            <person name="Magnuson J.K."/>
            <person name="Henrissat B."/>
            <person name="Mortensen U.H."/>
            <person name="Larsen T.O."/>
            <person name="Devries R.P."/>
            <person name="Grigoriev I.V."/>
            <person name="Machida M."/>
            <person name="Baker S.E."/>
            <person name="Andersen M.R."/>
        </authorList>
    </citation>
    <scope>NUCLEOTIDE SEQUENCE [LARGE SCALE GENOMIC DNA]</scope>
    <source>
        <strain evidence="5 6">IBT 29228</strain>
    </source>
</reference>
<keyword evidence="6" id="KW-1185">Reference proteome</keyword>
<dbReference type="Proteomes" id="UP000326198">
    <property type="component" value="Unassembled WGS sequence"/>
</dbReference>
<protein>
    <submittedName>
        <fullName evidence="5">Uncharacterized protein</fullName>
    </submittedName>
</protein>
<evidence type="ECO:0000313" key="6">
    <source>
        <dbReference type="Proteomes" id="UP000326198"/>
    </source>
</evidence>
<feature type="repeat" description="TPR" evidence="2">
    <location>
        <begin position="1014"/>
        <end position="1047"/>
    </location>
</feature>
<dbReference type="PROSITE" id="PS50005">
    <property type="entry name" value="TPR"/>
    <property type="match status" value="1"/>
</dbReference>
<sequence>MVTTVLTDSSHFVPQGLDPATNKELSEIWARVQSRVLALADGDQRKIRPLGVNDVLSHLDAAQKKDKAPSWKLQAIKDSFNKALQFIQTVGSIAAGAASQAFGPSDLCYNALIFVIQAWQGYKGIFEELAGLLEKCAEYLGRLEYHVQGGMDAKLSKVACQHLLLFVEICDRTVQLRSRRRKLLAGVKILFLQDNGVTDLLARMESLVDKENRLVVAQTFALASDAATSSKANLALMQGFADSFAEDRAEQRKEKDKHYREQIILEALSFDETKMNQESGQPEAFWQTIYRNYLRQRVRGTGEWIFKEHKYIAWEKGRSRGPILAIAGGEGTGKSFLTSTIIKHLNQRKATETSDRRISTGFYFLEGNSRDELKNATNLETVAKSLVWQFSQSERIYLKSVAQICEHYGEIDPTDISKHLIFGNKDLASMHITFYIVIDGLGDTVGEGMLRFLERASMPMPGRDIRVLITGDPRCFEQLSQSGDVRFDCINISANNRSDVEKFIESRMDRMPALADCARLGIPELRDNIRDRLCAQTKGDYFKIDRTLDHISSLEYKTDIEQALDDASKERSQQITEEIENMNESRSEKELLEINEIVRWIVYGKDLLTPKQMSAALYVRTGERSLLPLEQKLKIKYSLFEVDRNGKVDFRSSEIECYIPLRKLTHELEDSYGKEAAQAAEVAMVKHFLLTVCPSEIYTKLKFDAYLTQLMKPKGSRINKDDPHTGETKMALTCLDVLTEETDRKRTRLLTYARKYLIDHLSAVDLALADIACKSAVGIRLVKLFTEHNSIDILLHCAESVDDHALRFKIRRYWLYSDNSVNTILRWLSDSAVTSEISDTATLAWVTKVTSRAEADEDLLRPAAKRMAVHFLQEAHSESFTKDAFLFVAGFVNKIERHKGVVTHEVNDSGYVYSVEEIMNVENWCQSVLDVGTKNALWHVQMGSLLEVFGLPRLAESRARQALALDPLDWRASYLLAKLVGTKEGIQILAAPVGEHLASDRQWQQNPVQRTEFAKLLYMLGLLYWEDKCPSTAIIYCKMAMELDPTNYDRVTMVLSSLATEGRWQDIIVSLKGVKKSTHIPQALPQMVIELWSADRFHQIFLQAALRTKHLDLLEETYEVAINILLERQNHATLCYIRYYYATAVYSLRGHESKAIAEWEKVLAEVPHSHLYTILPLLVSKLGPLYLHKAQTLGHDTEAAASYLQKLEALIPDAAPESDALLPPKLYLARYYQAQGDVLRAKQITRDIVKRALETLSHEDKDNASYAYLTLLTVFLPLEDNSNMLASLAMLSLNTSDNKIIYCDGDCGNSWSYLGEMLWCKDCIDFHIDKKCYRKLCDGTLPFTVCNKSHDFLHIPGRESAIQDIAAGYVPFENAVIPLSDWVELVRKHYVYIEH</sequence>
<dbReference type="OrthoDB" id="2913095at2759"/>
<dbReference type="Pfam" id="PF24883">
    <property type="entry name" value="NPHP3_N"/>
    <property type="match status" value="1"/>
</dbReference>
<dbReference type="SMART" id="SM00028">
    <property type="entry name" value="TPR"/>
    <property type="match status" value="3"/>
</dbReference>